<dbReference type="EMBL" id="JACNEP010000010">
    <property type="protein sequence ID" value="MBC3766717.1"/>
    <property type="molecule type" value="Genomic_DNA"/>
</dbReference>
<protein>
    <submittedName>
        <fullName evidence="1">Uncharacterized protein</fullName>
    </submittedName>
</protein>
<gene>
    <name evidence="1" type="ORF">H8B19_12580</name>
</gene>
<dbReference type="PROSITE" id="PS51257">
    <property type="entry name" value="PROKAR_LIPOPROTEIN"/>
    <property type="match status" value="1"/>
</dbReference>
<keyword evidence="2" id="KW-1185">Reference proteome</keyword>
<accession>A0A8J6M353</accession>
<comment type="caution">
    <text evidence="1">The sequence shown here is derived from an EMBL/GenBank/DDBJ whole genome shotgun (WGS) entry which is preliminary data.</text>
</comment>
<name>A0A8J6M353_9ALTE</name>
<dbReference type="AlphaFoldDB" id="A0A8J6M353"/>
<reference evidence="1" key="1">
    <citation type="journal article" date="2018" name="Int. J. Syst. Evol. Microbiol.">
        <title>Neptunicella marina gen. nov., sp. nov., isolated from surface seawater.</title>
        <authorList>
            <person name="Liu X."/>
            <person name="Lai Q."/>
            <person name="Du Y."/>
            <person name="Zhang X."/>
            <person name="Liu Z."/>
            <person name="Sun F."/>
            <person name="Shao Z."/>
        </authorList>
    </citation>
    <scope>NUCLEOTIDE SEQUENCE</scope>
    <source>
        <strain evidence="1">S27-2</strain>
    </source>
</reference>
<dbReference type="Proteomes" id="UP000601768">
    <property type="component" value="Unassembled WGS sequence"/>
</dbReference>
<reference evidence="1" key="2">
    <citation type="submission" date="2020-08" db="EMBL/GenBank/DDBJ databases">
        <authorList>
            <person name="Lai Q."/>
        </authorList>
    </citation>
    <scope>NUCLEOTIDE SEQUENCE</scope>
    <source>
        <strain evidence="1">S27-2</strain>
    </source>
</reference>
<evidence type="ECO:0000313" key="1">
    <source>
        <dbReference type="EMBL" id="MBC3766717.1"/>
    </source>
</evidence>
<proteinExistence type="predicted"/>
<organism evidence="1 2">
    <name type="scientific">Neptunicella marina</name>
    <dbReference type="NCBI Taxonomy" id="2125989"/>
    <lineage>
        <taxon>Bacteria</taxon>
        <taxon>Pseudomonadati</taxon>
        <taxon>Pseudomonadota</taxon>
        <taxon>Gammaproteobacteria</taxon>
        <taxon>Alteromonadales</taxon>
        <taxon>Alteromonadaceae</taxon>
        <taxon>Neptunicella</taxon>
    </lineage>
</organism>
<sequence length="341" mass="37657">MRYPLLMVTSLIVLSACKSVTPDLANQLQPNITPLGIDCDDCINGRDLLISANQIVRQHSSLTDDAIDTYDANGSHTFTLENVQLQDVQNQLSGDAFLSGNQVIYLKGDQQFQINIPAAIIPPEQLYHSRVADIEVDNGKIYAAIKAGDSGNGIVEGRYGKIYLVVANNNGNAQLIKSFFDYKVRPPTSSFVYYGRLIFGYDSINVNRVSLDVTDNNILFGVSSISVVRLGNQGNRLNGSFLQVFDKQSLKEQRLYYSDQAALSGSPSFKSYKNVVNFGEFYRVGDFVVSGNSVINWRDGSSLNFTQADNFVGLTEKCALYAFEQDSGHKQLYCDAINLSI</sequence>
<evidence type="ECO:0000313" key="2">
    <source>
        <dbReference type="Proteomes" id="UP000601768"/>
    </source>
</evidence>
<dbReference type="RefSeq" id="WP_186507246.1">
    <property type="nucleotide sequence ID" value="NZ_JACNEP010000010.1"/>
</dbReference>